<dbReference type="GO" id="GO:0051082">
    <property type="term" value="F:unfolded protein binding"/>
    <property type="evidence" value="ECO:0007669"/>
    <property type="project" value="InterPro"/>
</dbReference>
<name>A0A5C8ERE3_BRAPL</name>
<comment type="caution">
    <text evidence="2">The sequence shown here is derived from an EMBL/GenBank/DDBJ whole genome shotgun (WGS) entry which is preliminary data.</text>
</comment>
<dbReference type="InterPro" id="IPR005632">
    <property type="entry name" value="Chaperone_Skp"/>
</dbReference>
<dbReference type="OrthoDB" id="308762at2"/>
<proteinExistence type="predicted"/>
<protein>
    <submittedName>
        <fullName evidence="2">OmpH family outer membrane protein</fullName>
    </submittedName>
</protein>
<feature type="compositionally biased region" description="Low complexity" evidence="1">
    <location>
        <begin position="71"/>
        <end position="80"/>
    </location>
</feature>
<gene>
    <name evidence="2" type="ORF">EPJ72_09500</name>
</gene>
<dbReference type="EMBL" id="SAXY01000058">
    <property type="protein sequence ID" value="TXJ39644.1"/>
    <property type="molecule type" value="Genomic_DNA"/>
</dbReference>
<evidence type="ECO:0000313" key="2">
    <source>
        <dbReference type="EMBL" id="TXJ39644.1"/>
    </source>
</evidence>
<feature type="region of interest" description="Disordered" evidence="1">
    <location>
        <begin position="63"/>
        <end position="86"/>
    </location>
</feature>
<dbReference type="SUPFAM" id="SSF111384">
    <property type="entry name" value="OmpH-like"/>
    <property type="match status" value="1"/>
</dbReference>
<dbReference type="AlphaFoldDB" id="A0A5C8ERE3"/>
<dbReference type="Proteomes" id="UP000323176">
    <property type="component" value="Unassembled WGS sequence"/>
</dbReference>
<dbReference type="SMART" id="SM00935">
    <property type="entry name" value="OmpH"/>
    <property type="match status" value="1"/>
</dbReference>
<organism evidence="2 3">
    <name type="scientific">Brachyspira pilosicoli</name>
    <name type="common">Serpulina pilosicoli</name>
    <dbReference type="NCBI Taxonomy" id="52584"/>
    <lineage>
        <taxon>Bacteria</taxon>
        <taxon>Pseudomonadati</taxon>
        <taxon>Spirochaetota</taxon>
        <taxon>Spirochaetia</taxon>
        <taxon>Brachyspirales</taxon>
        <taxon>Brachyspiraceae</taxon>
        <taxon>Brachyspira</taxon>
    </lineage>
</organism>
<dbReference type="Pfam" id="PF03938">
    <property type="entry name" value="OmpH"/>
    <property type="match status" value="1"/>
</dbReference>
<accession>A0A5C8ERE3</accession>
<evidence type="ECO:0000313" key="3">
    <source>
        <dbReference type="Proteomes" id="UP000323176"/>
    </source>
</evidence>
<reference evidence="2 3" key="1">
    <citation type="journal article" date="1992" name="Lakartidningen">
        <title>[Penicillin V and not amoxicillin is the first choice preparation in acute otitis].</title>
        <authorList>
            <person name="Kamme C."/>
            <person name="Lundgren K."/>
            <person name="Prellner K."/>
        </authorList>
    </citation>
    <scope>NUCLEOTIDE SEQUENCE [LARGE SCALE GENOMIC DNA]</scope>
    <source>
        <strain evidence="2 3">PC5538III-hc</strain>
    </source>
</reference>
<evidence type="ECO:0000256" key="1">
    <source>
        <dbReference type="SAM" id="MobiDB-lite"/>
    </source>
</evidence>
<sequence>MKKYYIFGLMFLSFLVISIISPRVFTQSYRLTKVGYVDLDRVVKEVTKDDVFVENLKLKMEEQNNRDMSSETNNTEINTNPRDNSLRGQVKRQVASSLLGIVKKEGYTLILERTEYAILYADRNFDITDAVIKDVKESVMKK</sequence>
<dbReference type="Gene3D" id="3.30.910.20">
    <property type="entry name" value="Skp domain"/>
    <property type="match status" value="1"/>
</dbReference>
<dbReference type="InterPro" id="IPR024930">
    <property type="entry name" value="Skp_dom_sf"/>
</dbReference>